<dbReference type="SUPFAM" id="SSF47336">
    <property type="entry name" value="ACP-like"/>
    <property type="match status" value="1"/>
</dbReference>
<accession>A0A4Y9IME2</accession>
<organism evidence="1 2">
    <name type="scientific">Dysgonomonas mossii</name>
    <dbReference type="NCBI Taxonomy" id="163665"/>
    <lineage>
        <taxon>Bacteria</taxon>
        <taxon>Pseudomonadati</taxon>
        <taxon>Bacteroidota</taxon>
        <taxon>Bacteroidia</taxon>
        <taxon>Bacteroidales</taxon>
        <taxon>Dysgonomonadaceae</taxon>
        <taxon>Dysgonomonas</taxon>
    </lineage>
</organism>
<dbReference type="RefSeq" id="WP_135106377.1">
    <property type="nucleotide sequence ID" value="NZ_JADGKW010000004.1"/>
</dbReference>
<dbReference type="OrthoDB" id="709891at2"/>
<reference evidence="1 2" key="1">
    <citation type="submission" date="2019-03" db="EMBL/GenBank/DDBJ databases">
        <title>Diversity of the mouse oral microbiome.</title>
        <authorList>
            <person name="Joseph S."/>
            <person name="Aduse-Opoku J."/>
            <person name="Curtis M."/>
            <person name="Wade W."/>
            <person name="Hashim A."/>
        </authorList>
    </citation>
    <scope>NUCLEOTIDE SEQUENCE [LARGE SCALE GENOMIC DNA]</scope>
    <source>
        <strain evidence="1 2">P11</strain>
    </source>
</reference>
<name>A0A4Y9IME2_9BACT</name>
<sequence length="101" mass="11546">MDTIIVKEEKDLVFEVLHQFISDIIGADIAEELDITQNSKFTKDLEMDSIELVAFAEKVRIKYGTDIDFTKWLLAMDLDQIVKLNIGDIVNFIVDGNHSDK</sequence>
<dbReference type="Proteomes" id="UP000298285">
    <property type="component" value="Unassembled WGS sequence"/>
</dbReference>
<dbReference type="EMBL" id="SPPK01000004">
    <property type="protein sequence ID" value="TFU88924.1"/>
    <property type="molecule type" value="Genomic_DNA"/>
</dbReference>
<evidence type="ECO:0000313" key="2">
    <source>
        <dbReference type="Proteomes" id="UP000298285"/>
    </source>
</evidence>
<dbReference type="Gene3D" id="1.10.1200.10">
    <property type="entry name" value="ACP-like"/>
    <property type="match status" value="1"/>
</dbReference>
<dbReference type="InterPro" id="IPR036736">
    <property type="entry name" value="ACP-like_sf"/>
</dbReference>
<evidence type="ECO:0000313" key="1">
    <source>
        <dbReference type="EMBL" id="TFU88924.1"/>
    </source>
</evidence>
<proteinExistence type="predicted"/>
<dbReference type="AlphaFoldDB" id="A0A4Y9IME2"/>
<gene>
    <name evidence="1" type="ORF">E4T88_13745</name>
</gene>
<comment type="caution">
    <text evidence="1">The sequence shown here is derived from an EMBL/GenBank/DDBJ whole genome shotgun (WGS) entry which is preliminary data.</text>
</comment>
<protein>
    <submittedName>
        <fullName evidence="1">Acyl carrier protein</fullName>
    </submittedName>
</protein>